<feature type="region of interest" description="Disordered" evidence="2">
    <location>
        <begin position="137"/>
        <end position="167"/>
    </location>
</feature>
<evidence type="ECO:0000313" key="5">
    <source>
        <dbReference type="Proteomes" id="UP000006100"/>
    </source>
</evidence>
<keyword evidence="3" id="KW-0812">Transmembrane</keyword>
<organism evidence="4 5">
    <name type="scientific">Candidatus Nitrosopumilus sediminis</name>
    <dbReference type="NCBI Taxonomy" id="1229909"/>
    <lineage>
        <taxon>Archaea</taxon>
        <taxon>Nitrososphaerota</taxon>
        <taxon>Nitrososphaeria</taxon>
        <taxon>Nitrosopumilales</taxon>
        <taxon>Nitrosopumilaceae</taxon>
        <taxon>Nitrosopumilus</taxon>
    </lineage>
</organism>
<dbReference type="HOGENOM" id="CLU_037924_0_0_2"/>
<dbReference type="OrthoDB" id="4793at2157"/>
<keyword evidence="1" id="KW-0175">Coiled coil</keyword>
<sequence length="517" mass="59345">MNKLCLLFLLFLIQFPLVFAEDILMSVDQSEYYFKIGENAVIPLEIQNNYGQQISGMLQYTIIQQIRQANTQFSSSNTQASTFIVNEGTQTVSLDFGTSTSPATLSVNLNFIYNDGNQINVSFDPITIHFVTDESQKNNVQNKMQSSSQQGAPVQNNPSSAQQSLQQKLDQIMNQQSPVTQDPQQRLQNNQLAQDSNALKKEIQEQLQEENSLKKAFENQLVSTEDFQKSHQQLLDQGYNVTGGSLNPNSDSTGDFKVNYQNEQGKWAKIEGSMINGTITEIQKQTQEEQEELLTKLRADPTFQEYENQLIHDAFVEQNLEFNYDQNMTFISLIYKNDESQTATIIADFQNNDLIKVQLEKPWKDYSYLYPLLILTPAGIIAYFLSKKLKIKKKISPKPIISKEFKKFDYVLESNNLLIEAKDCFNKKQYKDAYGKISQAIRLFLSYELKLNKEITNEDLTSHLENSVYPISDIRYCFQLSSLVEFAKLEPNEDDFNKMIAIAKQLFQRKLTNGKIN</sequence>
<evidence type="ECO:0000256" key="3">
    <source>
        <dbReference type="SAM" id="Phobius"/>
    </source>
</evidence>
<dbReference type="EMBL" id="CP003843">
    <property type="protein sequence ID" value="AFS83663.1"/>
    <property type="molecule type" value="Genomic_DNA"/>
</dbReference>
<dbReference type="AlphaFoldDB" id="K0BBN2"/>
<proteinExistence type="predicted"/>
<evidence type="ECO:0000256" key="1">
    <source>
        <dbReference type="SAM" id="Coils"/>
    </source>
</evidence>
<name>K0BBN2_9ARCH</name>
<keyword evidence="3" id="KW-0472">Membrane</keyword>
<dbReference type="Proteomes" id="UP000006100">
    <property type="component" value="Chromosome"/>
</dbReference>
<feature type="coiled-coil region" evidence="1">
    <location>
        <begin position="189"/>
        <end position="220"/>
    </location>
</feature>
<evidence type="ECO:0000256" key="2">
    <source>
        <dbReference type="SAM" id="MobiDB-lite"/>
    </source>
</evidence>
<dbReference type="eggNOG" id="arCOG06854">
    <property type="taxonomic scope" value="Archaea"/>
</dbReference>
<dbReference type="PATRIC" id="fig|1229909.8.peg.2045"/>
<evidence type="ECO:0000313" key="4">
    <source>
        <dbReference type="EMBL" id="AFS83663.1"/>
    </source>
</evidence>
<gene>
    <name evidence="4" type="ORF">NSED_09365</name>
</gene>
<protein>
    <submittedName>
        <fullName evidence="4">Uncharacterized protein</fullName>
    </submittedName>
</protein>
<dbReference type="KEGG" id="nir:NSED_09365"/>
<accession>K0BBN2</accession>
<keyword evidence="5" id="KW-1185">Reference proteome</keyword>
<reference evidence="4 5" key="1">
    <citation type="journal article" date="2012" name="J. Bacteriol.">
        <title>Draft Genome Sequence of an Ammonia-Oxidizing Archaeon, "Candidatus Nitrosopumilus sediminis" AR2, from Svalbard in the Arctic Circle.</title>
        <authorList>
            <person name="Park S.J."/>
            <person name="Kim J.G."/>
            <person name="Jung M.Y."/>
            <person name="Kim S.J."/>
            <person name="Cha I.T."/>
            <person name="Ghai R."/>
            <person name="Martin-Cuadrado A.B."/>
            <person name="Rodriguez-Valera F."/>
            <person name="Rhee S.K."/>
        </authorList>
    </citation>
    <scope>NUCLEOTIDE SEQUENCE [LARGE SCALE GENOMIC DNA]</scope>
    <source>
        <strain evidence="4 5">AR2</strain>
    </source>
</reference>
<dbReference type="STRING" id="1229909.NSED_09365"/>
<feature type="transmembrane region" description="Helical" evidence="3">
    <location>
        <begin position="368"/>
        <end position="386"/>
    </location>
</feature>
<keyword evidence="3" id="KW-1133">Transmembrane helix</keyword>